<dbReference type="InterPro" id="IPR013783">
    <property type="entry name" value="Ig-like_fold"/>
</dbReference>
<evidence type="ECO:0000313" key="3">
    <source>
        <dbReference type="Proteomes" id="UP001596379"/>
    </source>
</evidence>
<organism evidence="2 3">
    <name type="scientific">Herminiimonas aquatilis</name>
    <dbReference type="NCBI Taxonomy" id="345342"/>
    <lineage>
        <taxon>Bacteria</taxon>
        <taxon>Pseudomonadati</taxon>
        <taxon>Pseudomonadota</taxon>
        <taxon>Betaproteobacteria</taxon>
        <taxon>Burkholderiales</taxon>
        <taxon>Oxalobacteraceae</taxon>
        <taxon>Herminiimonas</taxon>
    </lineage>
</organism>
<name>A0ABW2J507_9BURK</name>
<protein>
    <submittedName>
        <fullName evidence="2">Retention module-containing protein</fullName>
    </submittedName>
</protein>
<keyword evidence="3" id="KW-1185">Reference proteome</keyword>
<dbReference type="NCBIfam" id="NF012196">
    <property type="entry name" value="Ig_like_ice"/>
    <property type="match status" value="1"/>
</dbReference>
<dbReference type="InterPro" id="IPR047777">
    <property type="entry name" value="LapA-like_RM"/>
</dbReference>
<evidence type="ECO:0000259" key="1">
    <source>
        <dbReference type="Pfam" id="PF19078"/>
    </source>
</evidence>
<reference evidence="3" key="1">
    <citation type="journal article" date="2019" name="Int. J. Syst. Evol. Microbiol.">
        <title>The Global Catalogue of Microorganisms (GCM) 10K type strain sequencing project: providing services to taxonomists for standard genome sequencing and annotation.</title>
        <authorList>
            <consortium name="The Broad Institute Genomics Platform"/>
            <consortium name="The Broad Institute Genome Sequencing Center for Infectious Disease"/>
            <person name="Wu L."/>
            <person name="Ma J."/>
        </authorList>
    </citation>
    <scope>NUCLEOTIDE SEQUENCE [LARGE SCALE GENOMIC DNA]</scope>
    <source>
        <strain evidence="3">CCUG 36956</strain>
    </source>
</reference>
<feature type="domain" description="Bacterial Ig-like" evidence="1">
    <location>
        <begin position="176"/>
        <end position="275"/>
    </location>
</feature>
<gene>
    <name evidence="2" type="ORF">ACFQO0_06960</name>
</gene>
<evidence type="ECO:0000313" key="2">
    <source>
        <dbReference type="EMBL" id="MFC7298173.1"/>
    </source>
</evidence>
<dbReference type="InterPro" id="IPR044048">
    <property type="entry name" value="Big_12"/>
</dbReference>
<comment type="caution">
    <text evidence="2">The sequence shown here is derived from an EMBL/GenBank/DDBJ whole genome shotgun (WGS) entry which is preliminary data.</text>
</comment>
<feature type="domain" description="Bacterial Ig-like" evidence="1">
    <location>
        <begin position="382"/>
        <end position="482"/>
    </location>
</feature>
<feature type="non-terminal residue" evidence="2">
    <location>
        <position position="509"/>
    </location>
</feature>
<dbReference type="EMBL" id="JBHTCC010000001">
    <property type="protein sequence ID" value="MFC7298173.1"/>
    <property type="molecule type" value="Genomic_DNA"/>
</dbReference>
<accession>A0ABW2J507</accession>
<dbReference type="Gene3D" id="2.60.40.10">
    <property type="entry name" value="Immunoglobulins"/>
    <property type="match status" value="1"/>
</dbReference>
<dbReference type="Pfam" id="PF19078">
    <property type="entry name" value="Big_12"/>
    <property type="match status" value="2"/>
</dbReference>
<proteinExistence type="predicted"/>
<dbReference type="RefSeq" id="WP_382233292.1">
    <property type="nucleotide sequence ID" value="NZ_JBHTCC010000001.1"/>
</dbReference>
<sequence>MAESARVIGKVVALQGEVFIRGEDGTRTLLKLGDQVHEGDVIITGANASVELESSNGAVYNIRQAEVVTLDATIFDADAEAHNAALLARVSENTSINDAIALGGSLDDLLDETEAGLSGGSAGGGHTFVQLSRLLESVTPLTFDFGVADRGVLPEFPEQSGSGLVASNTASGAAPDTTAPSVIVDIIGGSLNVANSVSQVSFTFSEIPVGFTIGDITVTGGVITGLLATANPLVFTATFTATPGYSGNGNVAVITGSYTDAAGNAGTAGSDSVAIDTAPPVPTITLNASITADDVINATEAGQNINISGVVGGDAKVGDTVTLTVNGVNYTGFVLAGNTFSIPVPGSGLVADGDKVIDASVTTTDAAGNSATATDTEGYTVDASIPSVVVDIVDGSLNVADSSSLVTFTFSQVPVGFTQSDITVVGGTLSNIVVDPANPQVYTATFTATAGSTTPGSVSVAAGSYENAAGNAGTAGSDSVAIDTAPPVPTITLNASITADDVINATEAG</sequence>
<dbReference type="PANTHER" id="PTHR34677:SF3">
    <property type="entry name" value="BACTERIAL IG-LIKE DOMAIN-CONTAINING PROTEIN"/>
    <property type="match status" value="1"/>
</dbReference>
<dbReference type="Proteomes" id="UP001596379">
    <property type="component" value="Unassembled WGS sequence"/>
</dbReference>
<dbReference type="PANTHER" id="PTHR34677">
    <property type="match status" value="1"/>
</dbReference>
<dbReference type="NCBIfam" id="NF033510">
    <property type="entry name" value="Ca_tandemer"/>
    <property type="match status" value="1"/>
</dbReference>
<dbReference type="NCBIfam" id="NF033682">
    <property type="entry name" value="retention_LapA"/>
    <property type="match status" value="1"/>
</dbReference>
<dbReference type="InterPro" id="IPR049826">
    <property type="entry name" value="Ig-like_ice"/>
</dbReference>